<protein>
    <recommendedName>
        <fullName evidence="3">AB hydrolase-1 domain-containing protein</fullName>
    </recommendedName>
</protein>
<dbReference type="PANTHER" id="PTHR10794">
    <property type="entry name" value="ABHYDROLASE DOMAIN-CONTAINING PROTEIN"/>
    <property type="match status" value="1"/>
</dbReference>
<dbReference type="Pfam" id="PF00561">
    <property type="entry name" value="Abhydrolase_1"/>
    <property type="match status" value="1"/>
</dbReference>
<keyword evidence="5" id="KW-1185">Reference proteome</keyword>
<feature type="active site" description="Charge relay system" evidence="2">
    <location>
        <position position="143"/>
    </location>
</feature>
<dbReference type="Proteomes" id="UP000324595">
    <property type="component" value="Unassembled WGS sequence"/>
</dbReference>
<dbReference type="Gene3D" id="3.40.50.1820">
    <property type="entry name" value="alpha/beta hydrolase"/>
    <property type="match status" value="1"/>
</dbReference>
<reference evidence="4 5" key="1">
    <citation type="submission" date="2019-07" db="EMBL/GenBank/DDBJ databases">
        <title>Genomic Encyclopedia of Archaeal and Bacterial Type Strains, Phase II (KMG-II): from individual species to whole genera.</title>
        <authorList>
            <person name="Goeker M."/>
        </authorList>
    </citation>
    <scope>NUCLEOTIDE SEQUENCE [LARGE SCALE GENOMIC DNA]</scope>
    <source>
        <strain evidence="4 5">DSM 21935</strain>
    </source>
</reference>
<evidence type="ECO:0000256" key="1">
    <source>
        <dbReference type="ARBA" id="ARBA00010884"/>
    </source>
</evidence>
<dbReference type="AlphaFoldDB" id="A0A5D3YL10"/>
<dbReference type="InterPro" id="IPR050960">
    <property type="entry name" value="AB_hydrolase_4_sf"/>
</dbReference>
<dbReference type="EMBL" id="VNHY01000002">
    <property type="protein sequence ID" value="TYP93381.1"/>
    <property type="molecule type" value="Genomic_DNA"/>
</dbReference>
<gene>
    <name evidence="4" type="ORF">LX73_1083</name>
</gene>
<dbReference type="GO" id="GO:0047372">
    <property type="term" value="F:monoacylglycerol lipase activity"/>
    <property type="evidence" value="ECO:0007669"/>
    <property type="project" value="TreeGrafter"/>
</dbReference>
<proteinExistence type="inferred from homology"/>
<feature type="domain" description="AB hydrolase-1" evidence="3">
    <location>
        <begin position="64"/>
        <end position="298"/>
    </location>
</feature>
<feature type="active site" description="Charge relay system" evidence="2">
    <location>
        <position position="293"/>
    </location>
</feature>
<evidence type="ECO:0000259" key="3">
    <source>
        <dbReference type="Pfam" id="PF00561"/>
    </source>
</evidence>
<accession>A0A5D3YL10</accession>
<comment type="similarity">
    <text evidence="1">Belongs to the AB hydrolase superfamily. AB hydrolase 4 family.</text>
</comment>
<dbReference type="RefSeq" id="WP_170245591.1">
    <property type="nucleotide sequence ID" value="NZ_VNHY01000002.1"/>
</dbReference>
<evidence type="ECO:0000313" key="5">
    <source>
        <dbReference type="Proteomes" id="UP000324595"/>
    </source>
</evidence>
<dbReference type="PANTHER" id="PTHR10794:SF94">
    <property type="entry name" value="ESTERASE YHET-RELATED"/>
    <property type="match status" value="1"/>
</dbReference>
<feature type="active site" description="Charge relay system" evidence="2">
    <location>
        <position position="264"/>
    </location>
</feature>
<name>A0A5D3YL10_9BACT</name>
<comment type="caution">
    <text evidence="4">The sequence shown here is derived from an EMBL/GenBank/DDBJ whole genome shotgun (WGS) entry which is preliminary data.</text>
</comment>
<dbReference type="InterPro" id="IPR000073">
    <property type="entry name" value="AB_hydrolase_1"/>
</dbReference>
<dbReference type="InterPro" id="IPR012020">
    <property type="entry name" value="ABHD4"/>
</dbReference>
<dbReference type="PIRSF" id="PIRSF005211">
    <property type="entry name" value="Ab_hydro_YheT"/>
    <property type="match status" value="1"/>
</dbReference>
<evidence type="ECO:0000256" key="2">
    <source>
        <dbReference type="PIRSR" id="PIRSR005211-1"/>
    </source>
</evidence>
<dbReference type="SUPFAM" id="SSF53474">
    <property type="entry name" value="alpha/beta-Hydrolases"/>
    <property type="match status" value="1"/>
</dbReference>
<sequence length="320" mass="36629">METNLRHIPDLPVPQWCVNGHVHTIARSWLGDTTLPDVNRIEIPTPDDDFLELDCAIHPNSESVIILFHGLEGSSERYYIVELMKELLEEEYSVVAVNFRSCGSRMNNQPRFYHSGETNDYATVFNWISQQYPDKKMGAVGFSLGGNALLKSLGEEGSGHPLDAAIAVSVPYDLRLGSIRLSKGFHRLYEYRFLRTLKKKLVLKRQDFPNLPQFTGSTLFEFDDQITAPIHGFKSAEHYYEQCSARRFITDIQIPTLLVHSREDPLCPVEAMPVAKIFDHSKIDYIITEQGGHVGFWSQPKGWLNYIIRNYLHKKLTESL</sequence>
<dbReference type="InterPro" id="IPR029058">
    <property type="entry name" value="AB_hydrolase_fold"/>
</dbReference>
<dbReference type="GO" id="GO:0034338">
    <property type="term" value="F:short-chain carboxylesterase activity"/>
    <property type="evidence" value="ECO:0007669"/>
    <property type="project" value="TreeGrafter"/>
</dbReference>
<evidence type="ECO:0000313" key="4">
    <source>
        <dbReference type="EMBL" id="TYP93381.1"/>
    </source>
</evidence>
<organism evidence="4 5">
    <name type="scientific">Fodinibius salinus</name>
    <dbReference type="NCBI Taxonomy" id="860790"/>
    <lineage>
        <taxon>Bacteria</taxon>
        <taxon>Pseudomonadati</taxon>
        <taxon>Balneolota</taxon>
        <taxon>Balneolia</taxon>
        <taxon>Balneolales</taxon>
        <taxon>Balneolaceae</taxon>
        <taxon>Fodinibius</taxon>
    </lineage>
</organism>